<reference evidence="2 3" key="1">
    <citation type="submission" date="2019-03" db="EMBL/GenBank/DDBJ databases">
        <title>First draft genome of Liparis tanakae, snailfish: a comprehensive survey of snailfish specific genes.</title>
        <authorList>
            <person name="Kim W."/>
            <person name="Song I."/>
            <person name="Jeong J.-H."/>
            <person name="Kim D."/>
            <person name="Kim S."/>
            <person name="Ryu S."/>
            <person name="Song J.Y."/>
            <person name="Lee S.K."/>
        </authorList>
    </citation>
    <scope>NUCLEOTIDE SEQUENCE [LARGE SCALE GENOMIC DNA]</scope>
    <source>
        <tissue evidence="2">Muscle</tissue>
    </source>
</reference>
<comment type="caution">
    <text evidence="2">The sequence shown here is derived from an EMBL/GenBank/DDBJ whole genome shotgun (WGS) entry which is preliminary data.</text>
</comment>
<feature type="compositionally biased region" description="Basic and acidic residues" evidence="1">
    <location>
        <begin position="72"/>
        <end position="82"/>
    </location>
</feature>
<proteinExistence type="predicted"/>
<accession>A0A4Z2HB02</accession>
<feature type="compositionally biased region" description="Acidic residues" evidence="1">
    <location>
        <begin position="22"/>
        <end position="32"/>
    </location>
</feature>
<dbReference type="AlphaFoldDB" id="A0A4Z2HB02"/>
<evidence type="ECO:0000256" key="1">
    <source>
        <dbReference type="SAM" id="MobiDB-lite"/>
    </source>
</evidence>
<keyword evidence="3" id="KW-1185">Reference proteome</keyword>
<protein>
    <submittedName>
        <fullName evidence="2">Uncharacterized protein</fullName>
    </submittedName>
</protein>
<dbReference type="Proteomes" id="UP000314294">
    <property type="component" value="Unassembled WGS sequence"/>
</dbReference>
<sequence>MAMHGWAELAWIREVETGEVKEQEEEEEEEERGEGGKCHKNQGAAARPSRRITAAVKSWHLKKTIEQAPSPQKDEREAEEQIRKRRAMKESTIWGVWFSFPSFTMSVCMERQS</sequence>
<dbReference type="EMBL" id="SRLO01000302">
    <property type="protein sequence ID" value="TNN62064.1"/>
    <property type="molecule type" value="Genomic_DNA"/>
</dbReference>
<evidence type="ECO:0000313" key="2">
    <source>
        <dbReference type="EMBL" id="TNN62064.1"/>
    </source>
</evidence>
<organism evidence="2 3">
    <name type="scientific">Liparis tanakae</name>
    <name type="common">Tanaka's snailfish</name>
    <dbReference type="NCBI Taxonomy" id="230148"/>
    <lineage>
        <taxon>Eukaryota</taxon>
        <taxon>Metazoa</taxon>
        <taxon>Chordata</taxon>
        <taxon>Craniata</taxon>
        <taxon>Vertebrata</taxon>
        <taxon>Euteleostomi</taxon>
        <taxon>Actinopterygii</taxon>
        <taxon>Neopterygii</taxon>
        <taxon>Teleostei</taxon>
        <taxon>Neoteleostei</taxon>
        <taxon>Acanthomorphata</taxon>
        <taxon>Eupercaria</taxon>
        <taxon>Perciformes</taxon>
        <taxon>Cottioidei</taxon>
        <taxon>Cottales</taxon>
        <taxon>Liparidae</taxon>
        <taxon>Liparis</taxon>
    </lineage>
</organism>
<gene>
    <name evidence="2" type="ORF">EYF80_027735</name>
</gene>
<evidence type="ECO:0000313" key="3">
    <source>
        <dbReference type="Proteomes" id="UP000314294"/>
    </source>
</evidence>
<feature type="region of interest" description="Disordered" evidence="1">
    <location>
        <begin position="17"/>
        <end position="83"/>
    </location>
</feature>
<name>A0A4Z2HB02_9TELE</name>